<name>A0AA88CRI7_FICCA</name>
<dbReference type="EMBL" id="BTGU01007051">
    <property type="protein sequence ID" value="GMN27251.1"/>
    <property type="molecule type" value="Genomic_DNA"/>
</dbReference>
<evidence type="ECO:0000313" key="2">
    <source>
        <dbReference type="Proteomes" id="UP001187192"/>
    </source>
</evidence>
<keyword evidence="2" id="KW-1185">Reference proteome</keyword>
<reference evidence="1" key="1">
    <citation type="submission" date="2023-07" db="EMBL/GenBank/DDBJ databases">
        <title>draft genome sequence of fig (Ficus carica).</title>
        <authorList>
            <person name="Takahashi T."/>
            <person name="Nishimura K."/>
        </authorList>
    </citation>
    <scope>NUCLEOTIDE SEQUENCE</scope>
</reference>
<dbReference type="Proteomes" id="UP001187192">
    <property type="component" value="Unassembled WGS sequence"/>
</dbReference>
<proteinExistence type="predicted"/>
<evidence type="ECO:0000313" key="1">
    <source>
        <dbReference type="EMBL" id="GMN27251.1"/>
    </source>
</evidence>
<gene>
    <name evidence="1" type="ORF">TIFTF001_049357</name>
</gene>
<protein>
    <submittedName>
        <fullName evidence="1">Uncharacterized protein</fullName>
    </submittedName>
</protein>
<accession>A0AA88CRI7</accession>
<comment type="caution">
    <text evidence="1">The sequence shown here is derived from an EMBL/GenBank/DDBJ whole genome shotgun (WGS) entry which is preliminary data.</text>
</comment>
<sequence length="181" mass="20494">MNFRIGSARFTILSSVKEDAFINPAKKVVVRFLSSKQEICAKGDQPLLPLLLLLLLTDGFYRLASFKARGAHLFISLFRAYAQDVLRSQQVLRSWATLLARSKLRSIPNDTVTSSSYDLKLDSAYTNNYVVACGQPVLERRHSKKQLPMVWDSPLLMGLILVQIQFVRPEEREINDGATSY</sequence>
<organism evidence="1 2">
    <name type="scientific">Ficus carica</name>
    <name type="common">Common fig</name>
    <dbReference type="NCBI Taxonomy" id="3494"/>
    <lineage>
        <taxon>Eukaryota</taxon>
        <taxon>Viridiplantae</taxon>
        <taxon>Streptophyta</taxon>
        <taxon>Embryophyta</taxon>
        <taxon>Tracheophyta</taxon>
        <taxon>Spermatophyta</taxon>
        <taxon>Magnoliopsida</taxon>
        <taxon>eudicotyledons</taxon>
        <taxon>Gunneridae</taxon>
        <taxon>Pentapetalae</taxon>
        <taxon>rosids</taxon>
        <taxon>fabids</taxon>
        <taxon>Rosales</taxon>
        <taxon>Moraceae</taxon>
        <taxon>Ficeae</taxon>
        <taxon>Ficus</taxon>
    </lineage>
</organism>
<dbReference type="AlphaFoldDB" id="A0AA88CRI7"/>